<dbReference type="PROSITE" id="PS51375">
    <property type="entry name" value="PPR"/>
    <property type="match status" value="1"/>
</dbReference>
<dbReference type="EMBL" id="LR862149">
    <property type="protein sequence ID" value="CAD1831348.1"/>
    <property type="molecule type" value="Genomic_DNA"/>
</dbReference>
<dbReference type="GO" id="GO:0009451">
    <property type="term" value="P:RNA modification"/>
    <property type="evidence" value="ECO:0007669"/>
    <property type="project" value="InterPro"/>
</dbReference>
<feature type="domain" description="Neprosin PEP catalytic" evidence="4">
    <location>
        <begin position="1"/>
        <end position="182"/>
    </location>
</feature>
<dbReference type="InterPro" id="IPR002885">
    <property type="entry name" value="PPR_rpt"/>
</dbReference>
<dbReference type="InterPro" id="IPR011990">
    <property type="entry name" value="TPR-like_helical_dom_sf"/>
</dbReference>
<sequence length="418" mass="45790">MDTFSVYTANSGDYYGSKAKINLWDLPDVANNQISASVIRLSSFDGDYENSIQAGFHEPKSGNWSVYREDLDNPQLIGYWPKSLFTALAEKATIVSWGGVVSYPQDGIGPPMGSGHYSSELQGKAAFVKNIEIFDSNGESIDLANIAKPDVNRGDCYNVTALVDSRKYGLHDGLGPAPHGSPRGGGEFHDYDAAITACVERRSLRHGQRAHAHMIKARYRPSAYLATRLAILYAKCGDMGGARNVFDEMPERSIVAWTAVISGYAQMGSHGEALELFVRMLATGNVSILLQFHNSYQKRLKLGSLLDAFWRVSNHKVSSLLSSLPFHITFLTGILPNEFTLATILTSCSGACKLDLGRQVHSIAIKTNSNPTYSLGALSLTCTPNPTISLRLEKSSTFCQKGMLFLVPLFYPDMPNWP</sequence>
<feature type="repeat" description="PPR" evidence="3">
    <location>
        <begin position="253"/>
        <end position="287"/>
    </location>
</feature>
<evidence type="ECO:0000259" key="4">
    <source>
        <dbReference type="PROSITE" id="PS52045"/>
    </source>
</evidence>
<evidence type="ECO:0000256" key="2">
    <source>
        <dbReference type="ARBA" id="ARBA00022946"/>
    </source>
</evidence>
<dbReference type="PANTHER" id="PTHR47926">
    <property type="entry name" value="PENTATRICOPEPTIDE REPEAT-CONTAINING PROTEIN"/>
    <property type="match status" value="1"/>
</dbReference>
<dbReference type="InterPro" id="IPR046960">
    <property type="entry name" value="PPR_At4g14850-like_plant"/>
</dbReference>
<evidence type="ECO:0000256" key="3">
    <source>
        <dbReference type="PROSITE-ProRule" id="PRU00708"/>
    </source>
</evidence>
<keyword evidence="1" id="KW-0677">Repeat</keyword>
<dbReference type="Pfam" id="PF01535">
    <property type="entry name" value="PPR"/>
    <property type="match status" value="2"/>
</dbReference>
<gene>
    <name evidence="5" type="ORF">CB5_LOCUS14559</name>
</gene>
<organism evidence="5">
    <name type="scientific">Ananas comosus var. bracteatus</name>
    <name type="common">red pineapple</name>
    <dbReference type="NCBI Taxonomy" id="296719"/>
    <lineage>
        <taxon>Eukaryota</taxon>
        <taxon>Viridiplantae</taxon>
        <taxon>Streptophyta</taxon>
        <taxon>Embryophyta</taxon>
        <taxon>Tracheophyta</taxon>
        <taxon>Spermatophyta</taxon>
        <taxon>Magnoliopsida</taxon>
        <taxon>Liliopsida</taxon>
        <taxon>Poales</taxon>
        <taxon>Bromeliaceae</taxon>
        <taxon>Bromelioideae</taxon>
        <taxon>Ananas</taxon>
    </lineage>
</organism>
<proteinExistence type="predicted"/>
<keyword evidence="2" id="KW-0809">Transit peptide</keyword>
<reference evidence="5" key="1">
    <citation type="submission" date="2020-07" db="EMBL/GenBank/DDBJ databases">
        <authorList>
            <person name="Lin J."/>
        </authorList>
    </citation>
    <scope>NUCLEOTIDE SEQUENCE</scope>
</reference>
<dbReference type="GO" id="GO:0003723">
    <property type="term" value="F:RNA binding"/>
    <property type="evidence" value="ECO:0007669"/>
    <property type="project" value="InterPro"/>
</dbReference>
<accession>A0A6V7PL24</accession>
<dbReference type="NCBIfam" id="TIGR00756">
    <property type="entry name" value="PPR"/>
    <property type="match status" value="1"/>
</dbReference>
<dbReference type="PROSITE" id="PS52045">
    <property type="entry name" value="NEPROSIN_PEP_CD"/>
    <property type="match status" value="1"/>
</dbReference>
<dbReference type="PANTHER" id="PTHR47926:SF359">
    <property type="entry name" value="PENTACOTRIPEPTIDE-REPEAT REGION OF PRORP DOMAIN-CONTAINING PROTEIN"/>
    <property type="match status" value="1"/>
</dbReference>
<evidence type="ECO:0000256" key="1">
    <source>
        <dbReference type="ARBA" id="ARBA00022737"/>
    </source>
</evidence>
<protein>
    <recommendedName>
        <fullName evidence="4">Neprosin PEP catalytic domain-containing protein</fullName>
    </recommendedName>
</protein>
<dbReference type="InterPro" id="IPR004314">
    <property type="entry name" value="Neprosin"/>
</dbReference>
<evidence type="ECO:0000313" key="5">
    <source>
        <dbReference type="EMBL" id="CAD1831348.1"/>
    </source>
</evidence>
<name>A0A6V7PL24_ANACO</name>
<dbReference type="Gene3D" id="1.25.40.10">
    <property type="entry name" value="Tetratricopeptide repeat domain"/>
    <property type="match status" value="1"/>
</dbReference>
<dbReference type="AlphaFoldDB" id="A0A6V7PL24"/>
<dbReference type="Pfam" id="PF03080">
    <property type="entry name" value="Neprosin"/>
    <property type="match status" value="1"/>
</dbReference>